<evidence type="ECO:0000313" key="1">
    <source>
        <dbReference type="EMBL" id="GFO12444.1"/>
    </source>
</evidence>
<dbReference type="EMBL" id="BLXT01004423">
    <property type="protein sequence ID" value="GFO12444.1"/>
    <property type="molecule type" value="Genomic_DNA"/>
</dbReference>
<comment type="caution">
    <text evidence="1">The sequence shown here is derived from an EMBL/GenBank/DDBJ whole genome shotgun (WGS) entry which is preliminary data.</text>
</comment>
<accession>A0AAV4B180</accession>
<sequence>MFVSATIVSHETFYSSLPGNVADCHYEVVLAQSMVECGVLSALKHYTAFKYDDQLKSCAICLAETMASYDQNAEGSVWLARNVLSSNVDNNADQSTPRTRRIALHLF</sequence>
<gene>
    <name evidence="1" type="ORF">PoB_003894900</name>
</gene>
<proteinExistence type="predicted"/>
<evidence type="ECO:0000313" key="2">
    <source>
        <dbReference type="Proteomes" id="UP000735302"/>
    </source>
</evidence>
<evidence type="ECO:0008006" key="3">
    <source>
        <dbReference type="Google" id="ProtNLM"/>
    </source>
</evidence>
<dbReference type="Proteomes" id="UP000735302">
    <property type="component" value="Unassembled WGS sequence"/>
</dbReference>
<organism evidence="1 2">
    <name type="scientific">Plakobranchus ocellatus</name>
    <dbReference type="NCBI Taxonomy" id="259542"/>
    <lineage>
        <taxon>Eukaryota</taxon>
        <taxon>Metazoa</taxon>
        <taxon>Spiralia</taxon>
        <taxon>Lophotrochozoa</taxon>
        <taxon>Mollusca</taxon>
        <taxon>Gastropoda</taxon>
        <taxon>Heterobranchia</taxon>
        <taxon>Euthyneura</taxon>
        <taxon>Panpulmonata</taxon>
        <taxon>Sacoglossa</taxon>
        <taxon>Placobranchoidea</taxon>
        <taxon>Plakobranchidae</taxon>
        <taxon>Plakobranchus</taxon>
    </lineage>
</organism>
<keyword evidence="2" id="KW-1185">Reference proteome</keyword>
<dbReference type="AlphaFoldDB" id="A0AAV4B180"/>
<name>A0AAV4B180_9GAST</name>
<reference evidence="1 2" key="1">
    <citation type="journal article" date="2021" name="Elife">
        <title>Chloroplast acquisition without the gene transfer in kleptoplastic sea slugs, Plakobranchus ocellatus.</title>
        <authorList>
            <person name="Maeda T."/>
            <person name="Takahashi S."/>
            <person name="Yoshida T."/>
            <person name="Shimamura S."/>
            <person name="Takaki Y."/>
            <person name="Nagai Y."/>
            <person name="Toyoda A."/>
            <person name="Suzuki Y."/>
            <person name="Arimoto A."/>
            <person name="Ishii H."/>
            <person name="Satoh N."/>
            <person name="Nishiyama T."/>
            <person name="Hasebe M."/>
            <person name="Maruyama T."/>
            <person name="Minagawa J."/>
            <person name="Obokata J."/>
            <person name="Shigenobu S."/>
        </authorList>
    </citation>
    <scope>NUCLEOTIDE SEQUENCE [LARGE SCALE GENOMIC DNA]</scope>
</reference>
<protein>
    <recommendedName>
        <fullName evidence="3">Glycoside hydrolase family 3 N-terminal domain-containing protein</fullName>
    </recommendedName>
</protein>